<accession>A0AA96WFP5</accession>
<dbReference type="RefSeq" id="WP_316430083.1">
    <property type="nucleotide sequence ID" value="NZ_CP053586.1"/>
</dbReference>
<sequence length="77" mass="9196">MILYVVLYDLDKRFNVQPVRERQFFSEWQMGLPEPTASEKHRLDRAKQQYLYLSTRPMPEEIVGIAPARTTRLQNDI</sequence>
<evidence type="ECO:0000313" key="1">
    <source>
        <dbReference type="EMBL" id="WNZ24328.1"/>
    </source>
</evidence>
<proteinExistence type="predicted"/>
<gene>
    <name evidence="1" type="ORF">HJG54_16660</name>
</gene>
<protein>
    <submittedName>
        <fullName evidence="1">Uncharacterized protein</fullName>
    </submittedName>
</protein>
<dbReference type="AlphaFoldDB" id="A0AA96WFP5"/>
<dbReference type="EMBL" id="CP053586">
    <property type="protein sequence ID" value="WNZ24328.1"/>
    <property type="molecule type" value="Genomic_DNA"/>
</dbReference>
<organism evidence="1">
    <name type="scientific">Leptolyngbya sp. NK1-12</name>
    <dbReference type="NCBI Taxonomy" id="2547451"/>
    <lineage>
        <taxon>Bacteria</taxon>
        <taxon>Bacillati</taxon>
        <taxon>Cyanobacteriota</taxon>
        <taxon>Cyanophyceae</taxon>
        <taxon>Leptolyngbyales</taxon>
        <taxon>Leptolyngbyaceae</taxon>
        <taxon>Leptolyngbya group</taxon>
        <taxon>Leptolyngbya</taxon>
    </lineage>
</organism>
<name>A0AA96WFP5_9CYAN</name>
<reference evidence="1" key="1">
    <citation type="submission" date="2020-05" db="EMBL/GenBank/DDBJ databases">
        <authorList>
            <person name="Zhu T."/>
            <person name="Keshari N."/>
            <person name="Lu X."/>
        </authorList>
    </citation>
    <scope>NUCLEOTIDE SEQUENCE</scope>
    <source>
        <strain evidence="1">NK1-12</strain>
    </source>
</reference>